<evidence type="ECO:0000313" key="2">
    <source>
        <dbReference type="EMBL" id="KFE67126.1"/>
    </source>
</evidence>
<keyword evidence="3" id="KW-1185">Reference proteome</keyword>
<dbReference type="OrthoDB" id="5490531at2"/>
<dbReference type="AlphaFoldDB" id="A0A085WHG3"/>
<evidence type="ECO:0000256" key="1">
    <source>
        <dbReference type="SAM" id="MobiDB-lite"/>
    </source>
</evidence>
<sequence>MLRRLAIGAVLVTAACAGQQKQEAAAAAAATVQERMRITNQPVFDVAVCHPRALELPQPPNQGILVGALVSTRSQVMECLVDPKDRGPATTTKVTIKTTVNDQAATHTVTGENLTPEGQACVQNVVNKAVPVQPLAKGGTPVEAEASFIHELNNSPAVSFGVNEGSDFSGEVRLAQPQWCDCYAAFATQAPPVLTAKITLKKASPTAADVTFEPSGNTEGDQLAACLKQKILTLPAKVSSDELSFPHRFVHFHAQATEPAANLPPELRFYQLELVRGQRAADSAIAFGQRANAAEAYDAIVAKYQKSKDWKLVPELKEKCAALVKSADGWISAIEAQQAAEQATVTLVQELKAKDEGWTAVEAKSQEALTATQKDLETAKQRRQADEGACPKERK</sequence>
<organism evidence="2 3">
    <name type="scientific">Hyalangium minutum</name>
    <dbReference type="NCBI Taxonomy" id="394096"/>
    <lineage>
        <taxon>Bacteria</taxon>
        <taxon>Pseudomonadati</taxon>
        <taxon>Myxococcota</taxon>
        <taxon>Myxococcia</taxon>
        <taxon>Myxococcales</taxon>
        <taxon>Cystobacterineae</taxon>
        <taxon>Archangiaceae</taxon>
        <taxon>Hyalangium</taxon>
    </lineage>
</organism>
<accession>A0A085WHG3</accession>
<feature type="compositionally biased region" description="Basic and acidic residues" evidence="1">
    <location>
        <begin position="374"/>
        <end position="395"/>
    </location>
</feature>
<gene>
    <name evidence="2" type="ORF">DB31_8479</name>
</gene>
<proteinExistence type="predicted"/>
<dbReference type="STRING" id="394096.DB31_8479"/>
<dbReference type="Proteomes" id="UP000028725">
    <property type="component" value="Unassembled WGS sequence"/>
</dbReference>
<dbReference type="RefSeq" id="WP_044191127.1">
    <property type="nucleotide sequence ID" value="NZ_JMCB01000008.1"/>
</dbReference>
<name>A0A085WHG3_9BACT</name>
<comment type="caution">
    <text evidence="2">The sequence shown here is derived from an EMBL/GenBank/DDBJ whole genome shotgun (WGS) entry which is preliminary data.</text>
</comment>
<dbReference type="PROSITE" id="PS51257">
    <property type="entry name" value="PROKAR_LIPOPROTEIN"/>
    <property type="match status" value="1"/>
</dbReference>
<protein>
    <recommendedName>
        <fullName evidence="4">Lipoprotein</fullName>
    </recommendedName>
</protein>
<reference evidence="2 3" key="1">
    <citation type="submission" date="2014-04" db="EMBL/GenBank/DDBJ databases">
        <title>Genome assembly of Hyalangium minutum DSM 14724.</title>
        <authorList>
            <person name="Sharma G."/>
            <person name="Subramanian S."/>
        </authorList>
    </citation>
    <scope>NUCLEOTIDE SEQUENCE [LARGE SCALE GENOMIC DNA]</scope>
    <source>
        <strain evidence="2 3">DSM 14724</strain>
    </source>
</reference>
<evidence type="ECO:0008006" key="4">
    <source>
        <dbReference type="Google" id="ProtNLM"/>
    </source>
</evidence>
<evidence type="ECO:0000313" key="3">
    <source>
        <dbReference type="Proteomes" id="UP000028725"/>
    </source>
</evidence>
<dbReference type="PATRIC" id="fig|394096.3.peg.4521"/>
<dbReference type="EMBL" id="JMCB01000008">
    <property type="protein sequence ID" value="KFE67126.1"/>
    <property type="molecule type" value="Genomic_DNA"/>
</dbReference>
<feature type="region of interest" description="Disordered" evidence="1">
    <location>
        <begin position="372"/>
        <end position="395"/>
    </location>
</feature>